<feature type="compositionally biased region" description="Basic and acidic residues" evidence="1">
    <location>
        <begin position="23"/>
        <end position="35"/>
    </location>
</feature>
<keyword evidence="3" id="KW-1185">Reference proteome</keyword>
<dbReference type="Gene3D" id="1.10.132.120">
    <property type="match status" value="1"/>
</dbReference>
<reference evidence="2 3" key="1">
    <citation type="submission" date="2015-08" db="EMBL/GenBank/DDBJ databases">
        <authorList>
            <person name="Babu N.S."/>
            <person name="Beckwith C.J."/>
            <person name="Beseler K.G."/>
            <person name="Brison A."/>
            <person name="Carone J.V."/>
            <person name="Caskin T.P."/>
            <person name="Diamond M."/>
            <person name="Durham M.E."/>
            <person name="Foxe J.M."/>
            <person name="Go M."/>
            <person name="Henderson B.A."/>
            <person name="Jones I.B."/>
            <person name="McGettigan J.A."/>
            <person name="Micheletti S.J."/>
            <person name="Nasrallah M.E."/>
            <person name="Ortiz D."/>
            <person name="Piller C.R."/>
            <person name="Privatt S.R."/>
            <person name="Schneider S.L."/>
            <person name="Sharp S."/>
            <person name="Smith T.C."/>
            <person name="Stanton J.D."/>
            <person name="Ullery H.E."/>
            <person name="Wilson R.J."/>
            <person name="Serrano M.G."/>
            <person name="Buck G."/>
            <person name="Lee V."/>
            <person name="Wang Y."/>
            <person name="Carvalho R."/>
            <person name="Voegtly L."/>
            <person name="Shi R."/>
            <person name="Duckworth R."/>
            <person name="Johnson A."/>
            <person name="Loviza R."/>
            <person name="Walstead R."/>
            <person name="Shah Z."/>
            <person name="Kiflezghi M."/>
            <person name="Wade K."/>
            <person name="Ball S.L."/>
            <person name="Bradley K.W."/>
            <person name="Asai D.J."/>
            <person name="Bowman C.A."/>
            <person name="Russell D.A."/>
            <person name="Pope W.H."/>
            <person name="Jacobs-Sera D."/>
            <person name="Hendrix R.W."/>
            <person name="Hatfull G.F."/>
        </authorList>
    </citation>
    <scope>NUCLEOTIDE SEQUENCE [LARGE SCALE GENOMIC DNA]</scope>
    <source>
        <strain evidence="2 3">PUDD_83A45</strain>
    </source>
</reference>
<dbReference type="PATRIC" id="fig|156976.3.peg.1523"/>
<dbReference type="AlphaFoldDB" id="A0A0K1RC85"/>
<dbReference type="Proteomes" id="UP000060016">
    <property type="component" value="Chromosome"/>
</dbReference>
<evidence type="ECO:0000313" key="2">
    <source>
        <dbReference type="EMBL" id="AKV59042.1"/>
    </source>
</evidence>
<protein>
    <submittedName>
        <fullName evidence="2">Uncharacterized protein</fullName>
    </submittedName>
</protein>
<evidence type="ECO:0000313" key="3">
    <source>
        <dbReference type="Proteomes" id="UP000060016"/>
    </source>
</evidence>
<dbReference type="GO" id="GO:0003677">
    <property type="term" value="F:DNA binding"/>
    <property type="evidence" value="ECO:0007669"/>
    <property type="project" value="InterPro"/>
</dbReference>
<evidence type="ECO:0000256" key="1">
    <source>
        <dbReference type="SAM" id="MobiDB-lite"/>
    </source>
</evidence>
<proteinExistence type="predicted"/>
<accession>A0A0K1RC85</accession>
<feature type="region of interest" description="Disordered" evidence="1">
    <location>
        <begin position="1"/>
        <end position="41"/>
    </location>
</feature>
<dbReference type="InterPro" id="IPR011010">
    <property type="entry name" value="DNA_brk_join_enz"/>
</dbReference>
<name>A0A0K1RC85_9CORY</name>
<dbReference type="KEGG" id="crie:AK829_07615"/>
<dbReference type="SUPFAM" id="SSF56349">
    <property type="entry name" value="DNA breaking-rejoining enzymes"/>
    <property type="match status" value="1"/>
</dbReference>
<organism evidence="2 3">
    <name type="scientific">Corynebacterium riegelii</name>
    <dbReference type="NCBI Taxonomy" id="156976"/>
    <lineage>
        <taxon>Bacteria</taxon>
        <taxon>Bacillati</taxon>
        <taxon>Actinomycetota</taxon>
        <taxon>Actinomycetes</taxon>
        <taxon>Mycobacteriales</taxon>
        <taxon>Corynebacteriaceae</taxon>
        <taxon>Corynebacterium</taxon>
    </lineage>
</organism>
<sequence>MSVRCRRGAGPVARGQGGRYLSRGRDGGDQDDGRVAHNTPAIARDSYINPRVIELFEKGTVISGKATDAKVRALLT</sequence>
<dbReference type="EMBL" id="CP012342">
    <property type="protein sequence ID" value="AKV59042.1"/>
    <property type="molecule type" value="Genomic_DNA"/>
</dbReference>
<gene>
    <name evidence="2" type="ORF">AK829_07615</name>
</gene>